<keyword evidence="3" id="KW-1185">Reference proteome</keyword>
<dbReference type="AlphaFoldDB" id="A0AAV6SCR6"/>
<gene>
    <name evidence="2" type="ORF">JOB18_014890</name>
</gene>
<feature type="compositionally biased region" description="Basic and acidic residues" evidence="1">
    <location>
        <begin position="17"/>
        <end position="32"/>
    </location>
</feature>
<comment type="caution">
    <text evidence="2">The sequence shown here is derived from an EMBL/GenBank/DDBJ whole genome shotgun (WGS) entry which is preliminary data.</text>
</comment>
<sequence>MSCTASHSVTASLSQAEMKEGSGQRRDSRDSRAYQIFPEADMSDDSDSYPDDFLYRRERLPSIVVEPTALSDSESESENSNADHSEASLDGEQPDDNRADEGSVARKSSIGPSQSQLSLSQLNPPACLTRHEAAPPCVKT</sequence>
<dbReference type="EMBL" id="JAGKHQ010000005">
    <property type="protein sequence ID" value="KAG7515740.1"/>
    <property type="molecule type" value="Genomic_DNA"/>
</dbReference>
<evidence type="ECO:0000313" key="3">
    <source>
        <dbReference type="Proteomes" id="UP000693946"/>
    </source>
</evidence>
<evidence type="ECO:0000256" key="1">
    <source>
        <dbReference type="SAM" id="MobiDB-lite"/>
    </source>
</evidence>
<accession>A0AAV6SCR6</accession>
<reference evidence="2 3" key="1">
    <citation type="journal article" date="2021" name="Sci. Rep.">
        <title>Chromosome anchoring in Senegalese sole (Solea senegalensis) reveals sex-associated markers and genome rearrangements in flatfish.</title>
        <authorList>
            <person name="Guerrero-Cozar I."/>
            <person name="Gomez-Garrido J."/>
            <person name="Berbel C."/>
            <person name="Martinez-Blanch J.F."/>
            <person name="Alioto T."/>
            <person name="Claros M.G."/>
            <person name="Gagnaire P.A."/>
            <person name="Manchado M."/>
        </authorList>
    </citation>
    <scope>NUCLEOTIDE SEQUENCE [LARGE SCALE GENOMIC DNA]</scope>
    <source>
        <strain evidence="2">Sse05_10M</strain>
    </source>
</reference>
<feature type="compositionally biased region" description="Acidic residues" evidence="1">
    <location>
        <begin position="41"/>
        <end position="50"/>
    </location>
</feature>
<organism evidence="2 3">
    <name type="scientific">Solea senegalensis</name>
    <name type="common">Senegalese sole</name>
    <dbReference type="NCBI Taxonomy" id="28829"/>
    <lineage>
        <taxon>Eukaryota</taxon>
        <taxon>Metazoa</taxon>
        <taxon>Chordata</taxon>
        <taxon>Craniata</taxon>
        <taxon>Vertebrata</taxon>
        <taxon>Euteleostomi</taxon>
        <taxon>Actinopterygii</taxon>
        <taxon>Neopterygii</taxon>
        <taxon>Teleostei</taxon>
        <taxon>Neoteleostei</taxon>
        <taxon>Acanthomorphata</taxon>
        <taxon>Carangaria</taxon>
        <taxon>Pleuronectiformes</taxon>
        <taxon>Pleuronectoidei</taxon>
        <taxon>Soleidae</taxon>
        <taxon>Solea</taxon>
    </lineage>
</organism>
<name>A0AAV6SCR6_SOLSE</name>
<feature type="compositionally biased region" description="Low complexity" evidence="1">
    <location>
        <begin position="113"/>
        <end position="122"/>
    </location>
</feature>
<protein>
    <submittedName>
        <fullName evidence="2">Uncharacterized protein</fullName>
    </submittedName>
</protein>
<proteinExistence type="predicted"/>
<dbReference type="Proteomes" id="UP000693946">
    <property type="component" value="Linkage Group LG13"/>
</dbReference>
<feature type="region of interest" description="Disordered" evidence="1">
    <location>
        <begin position="1"/>
        <end position="140"/>
    </location>
</feature>
<feature type="compositionally biased region" description="Polar residues" evidence="1">
    <location>
        <begin position="1"/>
        <end position="15"/>
    </location>
</feature>
<feature type="compositionally biased region" description="Basic and acidic residues" evidence="1">
    <location>
        <begin position="95"/>
        <end position="104"/>
    </location>
</feature>
<evidence type="ECO:0000313" key="2">
    <source>
        <dbReference type="EMBL" id="KAG7515740.1"/>
    </source>
</evidence>